<feature type="compositionally biased region" description="Basic and acidic residues" evidence="10">
    <location>
        <begin position="149"/>
        <end position="164"/>
    </location>
</feature>
<keyword evidence="8" id="KW-0206">Cytoskeleton</keyword>
<feature type="compositionally biased region" description="Basic and acidic residues" evidence="10">
    <location>
        <begin position="280"/>
        <end position="289"/>
    </location>
</feature>
<reference evidence="12 13" key="1">
    <citation type="submission" date="2019-03" db="EMBL/GenBank/DDBJ databases">
        <title>First draft genome of Liparis tanakae, snailfish: a comprehensive survey of snailfish specific genes.</title>
        <authorList>
            <person name="Kim W."/>
            <person name="Song I."/>
            <person name="Jeong J.-H."/>
            <person name="Kim D."/>
            <person name="Kim S."/>
            <person name="Ryu S."/>
            <person name="Song J.Y."/>
            <person name="Lee S.K."/>
        </authorList>
    </citation>
    <scope>NUCLEOTIDE SEQUENCE [LARGE SCALE GENOMIC DNA]</scope>
    <source>
        <tissue evidence="12">Muscle</tissue>
    </source>
</reference>
<evidence type="ECO:0000256" key="1">
    <source>
        <dbReference type="ARBA" id="ARBA00004245"/>
    </source>
</evidence>
<protein>
    <submittedName>
        <fullName evidence="12">Neurabin-1</fullName>
    </submittedName>
</protein>
<name>A0A4Z2I2E2_9TELE</name>
<organism evidence="12 13">
    <name type="scientific">Liparis tanakae</name>
    <name type="common">Tanaka's snailfish</name>
    <dbReference type="NCBI Taxonomy" id="230148"/>
    <lineage>
        <taxon>Eukaryota</taxon>
        <taxon>Metazoa</taxon>
        <taxon>Chordata</taxon>
        <taxon>Craniata</taxon>
        <taxon>Vertebrata</taxon>
        <taxon>Euteleostomi</taxon>
        <taxon>Actinopterygii</taxon>
        <taxon>Neopterygii</taxon>
        <taxon>Teleostei</taxon>
        <taxon>Neoteleostei</taxon>
        <taxon>Acanthomorphata</taxon>
        <taxon>Eupercaria</taxon>
        <taxon>Perciformes</taxon>
        <taxon>Cottioidei</taxon>
        <taxon>Cottales</taxon>
        <taxon>Liparidae</taxon>
        <taxon>Liparis</taxon>
    </lineage>
</organism>
<keyword evidence="13" id="KW-1185">Reference proteome</keyword>
<evidence type="ECO:0000256" key="9">
    <source>
        <dbReference type="ARBA" id="ARBA00034103"/>
    </source>
</evidence>
<dbReference type="PANTHER" id="PTHR16154">
    <property type="entry name" value="NEURABIN"/>
    <property type="match status" value="1"/>
</dbReference>
<keyword evidence="7" id="KW-0009">Actin-binding</keyword>
<evidence type="ECO:0000256" key="8">
    <source>
        <dbReference type="ARBA" id="ARBA00023212"/>
    </source>
</evidence>
<evidence type="ECO:0000313" key="13">
    <source>
        <dbReference type="Proteomes" id="UP000314294"/>
    </source>
</evidence>
<dbReference type="EMBL" id="SRLO01000141">
    <property type="protein sequence ID" value="TNN72157.1"/>
    <property type="molecule type" value="Genomic_DNA"/>
</dbReference>
<keyword evidence="4" id="KW-0597">Phosphoprotein</keyword>
<proteinExistence type="predicted"/>
<evidence type="ECO:0000256" key="6">
    <source>
        <dbReference type="ARBA" id="ARBA00023054"/>
    </source>
</evidence>
<gene>
    <name evidence="12" type="primary">PPP1R9A_2</name>
    <name evidence="12" type="ORF">EYF80_017585</name>
</gene>
<keyword evidence="2" id="KW-0217">Developmental protein</keyword>
<dbReference type="InterPro" id="IPR040645">
    <property type="entry name" value="Neurabin-1/2_PDZ"/>
</dbReference>
<feature type="region of interest" description="Disordered" evidence="10">
    <location>
        <begin position="502"/>
        <end position="522"/>
    </location>
</feature>
<dbReference type="GO" id="GO:0019722">
    <property type="term" value="P:calcium-mediated signaling"/>
    <property type="evidence" value="ECO:0007669"/>
    <property type="project" value="TreeGrafter"/>
</dbReference>
<dbReference type="GO" id="GO:0005737">
    <property type="term" value="C:cytoplasm"/>
    <property type="evidence" value="ECO:0007669"/>
    <property type="project" value="TreeGrafter"/>
</dbReference>
<dbReference type="GO" id="GO:0031175">
    <property type="term" value="P:neuron projection development"/>
    <property type="evidence" value="ECO:0007669"/>
    <property type="project" value="TreeGrafter"/>
</dbReference>
<evidence type="ECO:0000256" key="5">
    <source>
        <dbReference type="ARBA" id="ARBA00023018"/>
    </source>
</evidence>
<dbReference type="GO" id="GO:0014069">
    <property type="term" value="C:postsynaptic density"/>
    <property type="evidence" value="ECO:0007669"/>
    <property type="project" value="TreeGrafter"/>
</dbReference>
<dbReference type="GO" id="GO:0015629">
    <property type="term" value="C:actin cytoskeleton"/>
    <property type="evidence" value="ECO:0007669"/>
    <property type="project" value="TreeGrafter"/>
</dbReference>
<dbReference type="Pfam" id="PF17817">
    <property type="entry name" value="PDZ_5"/>
    <property type="match status" value="1"/>
</dbReference>
<evidence type="ECO:0000256" key="4">
    <source>
        <dbReference type="ARBA" id="ARBA00022553"/>
    </source>
</evidence>
<dbReference type="OrthoDB" id="62701at2759"/>
<feature type="compositionally biased region" description="Basic and acidic residues" evidence="10">
    <location>
        <begin position="34"/>
        <end position="52"/>
    </location>
</feature>
<feature type="compositionally biased region" description="Basic and acidic residues" evidence="10">
    <location>
        <begin position="1"/>
        <end position="12"/>
    </location>
</feature>
<feature type="compositionally biased region" description="Polar residues" evidence="10">
    <location>
        <begin position="168"/>
        <end position="178"/>
    </location>
</feature>
<keyword evidence="5" id="KW-0770">Synapse</keyword>
<sequence length="584" mass="64047">MLKTEASGERTSLRSASPHRNAYRAEFQALKKAFDQPRVEGASKPRDLERVKQPRGRQYGGHVSRIKDMFMQMGSEPVPEKAKSCDDFSPQKMVKPTNFINKADGSVIKLQHSVSADRIGGAGVKFSETRKLFEQHSRDQSQSPVFPGGRDKRGSHEHLDDWRGPRSNRGSTDSLDSLCSRTEACSPTVSQLSAVFENVDLPNHGAHLKGVSRRALYSPDGCHRSGGDVSEDDSRQSPVRGSRTGGKFPTSLSSEDLLSASPGTETETELKTVQQEEEAQDKADKDRRPLSGVTTNGGQVNGSCEEEEKPSETRKQIEDLGVSKASKPTDGPVITNNALEDATPEPLPTPTTPAGERQEDGDGSREDKSSGPPKDQAEEPDEEYLGNERVIFNADGDACYQGWGESCTDPEDDLYGDDEDVVYDPGSDLTEIPGLSHENKEDVPPKRKIRFSTAPITRSAERRTTDSMHFGVRLCSALPLLSAAESSSGGALGRDEMGSDGRLSLCGEAPSRSTLLRGGERPPYLPSPHYVFHTYSNEDYDRRNEEVDPVASSAEYELEKRVEKLELFPAELEKGRFLIDFPSL</sequence>
<dbReference type="PANTHER" id="PTHR16154:SF22">
    <property type="entry name" value="NEURABIN-1"/>
    <property type="match status" value="1"/>
</dbReference>
<dbReference type="GO" id="GO:0007015">
    <property type="term" value="P:actin filament organization"/>
    <property type="evidence" value="ECO:0007669"/>
    <property type="project" value="TreeGrafter"/>
</dbReference>
<feature type="region of interest" description="Disordered" evidence="10">
    <location>
        <begin position="219"/>
        <end position="444"/>
    </location>
</feature>
<dbReference type="GO" id="GO:0051015">
    <property type="term" value="F:actin filament binding"/>
    <property type="evidence" value="ECO:0007669"/>
    <property type="project" value="TreeGrafter"/>
</dbReference>
<evidence type="ECO:0000256" key="2">
    <source>
        <dbReference type="ARBA" id="ARBA00022473"/>
    </source>
</evidence>
<evidence type="ECO:0000256" key="3">
    <source>
        <dbReference type="ARBA" id="ARBA00022490"/>
    </source>
</evidence>
<feature type="region of interest" description="Disordered" evidence="10">
    <location>
        <begin position="1"/>
        <end position="22"/>
    </location>
</feature>
<feature type="compositionally biased region" description="Basic and acidic residues" evidence="10">
    <location>
        <begin position="356"/>
        <end position="369"/>
    </location>
</feature>
<feature type="domain" description="Neurabin-1/2 PDZ" evidence="11">
    <location>
        <begin position="527"/>
        <end position="562"/>
    </location>
</feature>
<keyword evidence="3" id="KW-0963">Cytoplasm</keyword>
<feature type="compositionally biased region" description="Acidic residues" evidence="10">
    <location>
        <begin position="408"/>
        <end position="422"/>
    </location>
</feature>
<feature type="compositionally biased region" description="Polar residues" evidence="10">
    <location>
        <begin position="250"/>
        <end position="265"/>
    </location>
</feature>
<comment type="subcellular location">
    <subcellularLocation>
        <location evidence="1">Cytoplasm</location>
        <location evidence="1">Cytoskeleton</location>
    </subcellularLocation>
    <subcellularLocation>
        <location evidence="9">Synapse</location>
    </subcellularLocation>
</comment>
<feature type="region of interest" description="Disordered" evidence="10">
    <location>
        <begin position="34"/>
        <end position="62"/>
    </location>
</feature>
<evidence type="ECO:0000256" key="7">
    <source>
        <dbReference type="ARBA" id="ARBA00023203"/>
    </source>
</evidence>
<comment type="caution">
    <text evidence="12">The sequence shown here is derived from an EMBL/GenBank/DDBJ whole genome shotgun (WGS) entry which is preliminary data.</text>
</comment>
<feature type="compositionally biased region" description="Polar residues" evidence="10">
    <location>
        <begin position="292"/>
        <end position="302"/>
    </location>
</feature>
<evidence type="ECO:0000313" key="12">
    <source>
        <dbReference type="EMBL" id="TNN72157.1"/>
    </source>
</evidence>
<dbReference type="Proteomes" id="UP000314294">
    <property type="component" value="Unassembled WGS sequence"/>
</dbReference>
<dbReference type="AlphaFoldDB" id="A0A4Z2I2E2"/>
<dbReference type="InterPro" id="IPR043446">
    <property type="entry name" value="Neurabin-like"/>
</dbReference>
<evidence type="ECO:0000256" key="10">
    <source>
        <dbReference type="SAM" id="MobiDB-lite"/>
    </source>
</evidence>
<keyword evidence="6" id="KW-0175">Coiled coil</keyword>
<feature type="region of interest" description="Disordered" evidence="10">
    <location>
        <begin position="132"/>
        <end position="178"/>
    </location>
</feature>
<dbReference type="GO" id="GO:0030425">
    <property type="term" value="C:dendrite"/>
    <property type="evidence" value="ECO:0007669"/>
    <property type="project" value="TreeGrafter"/>
</dbReference>
<accession>A0A4Z2I2E2</accession>
<evidence type="ECO:0000259" key="11">
    <source>
        <dbReference type="Pfam" id="PF17817"/>
    </source>
</evidence>